<proteinExistence type="predicted"/>
<accession>A0A086T4W9</accession>
<dbReference type="PROSITE" id="PS00463">
    <property type="entry name" value="ZN2_CY6_FUNGAL_1"/>
    <property type="match status" value="1"/>
</dbReference>
<keyword evidence="3" id="KW-0805">Transcription regulation</keyword>
<evidence type="ECO:0000256" key="4">
    <source>
        <dbReference type="ARBA" id="ARBA00023125"/>
    </source>
</evidence>
<dbReference type="PANTHER" id="PTHR47338:SF3">
    <property type="entry name" value="C6 FINGER DOMAIN TRANSCRIPTION FACTOR DBAA-RELATED"/>
    <property type="match status" value="1"/>
</dbReference>
<feature type="compositionally biased region" description="Low complexity" evidence="7">
    <location>
        <begin position="349"/>
        <end position="358"/>
    </location>
</feature>
<evidence type="ECO:0000256" key="1">
    <source>
        <dbReference type="ARBA" id="ARBA00004123"/>
    </source>
</evidence>
<dbReference type="SUPFAM" id="SSF57701">
    <property type="entry name" value="Zn2/Cys6 DNA-binding domain"/>
    <property type="match status" value="1"/>
</dbReference>
<dbReference type="CDD" id="cd12148">
    <property type="entry name" value="fungal_TF_MHR"/>
    <property type="match status" value="1"/>
</dbReference>
<evidence type="ECO:0000313" key="10">
    <source>
        <dbReference type="Proteomes" id="UP000029964"/>
    </source>
</evidence>
<evidence type="ECO:0000256" key="2">
    <source>
        <dbReference type="ARBA" id="ARBA00022723"/>
    </source>
</evidence>
<dbReference type="Pfam" id="PF04082">
    <property type="entry name" value="Fungal_trans"/>
    <property type="match status" value="1"/>
</dbReference>
<name>A0A086T4W9_HAPC1</name>
<feature type="domain" description="Zn(2)-C6 fungal-type" evidence="8">
    <location>
        <begin position="16"/>
        <end position="46"/>
    </location>
</feature>
<evidence type="ECO:0000313" key="9">
    <source>
        <dbReference type="EMBL" id="KFH44401.1"/>
    </source>
</evidence>
<sequence>MVDTSTTGTRQQPGLACEECRRRKARCDRVRPQCGICAEAGRKCVVVDKSSQRGPKKGQLKDLRSRVALLEQRLVGQIKDPKNDMPPVASPEESPPREGLDEIGSYSSAEMGVDVDDLRILDFPPSANLPTTPSLPTVGVPGCPNKDSQYDGSLAAPLCSHSNTTTMHMGTITPMSPSRPTTKQTTAYFDKEVDLSNLIQADLDLVYFERVHPIAPMIHKGRYFTWAGDESPAPARACLRLAMRTVASAMSAPLRMFGEALCTRTRRMLEAQDAPGDAGLPWMTRIREQQEPIDHELIQAWLLLAHYEFLRRHERQALLTAGRAFRLLQLSRLFDIDAHDSDAPALEHSASSSSTSSSGHEPVSDDGWIETEEKRRTLWAAFVLDRLSSMLNDRPWMLHEEIICTRLPMPEAVFQSGQHPVRMGFLPESMGSNDGCGSLPPFAECVVLVNLFGRCVAHQRLAQSIPLSGSESESKDFWVRHEWLAATAATATRKGLHAHSTGAPARCDPMMSFNRILAYSASISLSATAEANPWQSLDGHLMTATYRQLAYQAAFEVVFLIRTAPRIAFVKMHPFLPNAIALVAGFLSAATPHLASPDEERLDGVSELLGALGYLSDVNNLARELLDKFEADIGRGTLSGMEVVRTAR</sequence>
<keyword evidence="10" id="KW-1185">Reference proteome</keyword>
<evidence type="ECO:0000256" key="5">
    <source>
        <dbReference type="ARBA" id="ARBA00023163"/>
    </source>
</evidence>
<dbReference type="GO" id="GO:0005634">
    <property type="term" value="C:nucleus"/>
    <property type="evidence" value="ECO:0007669"/>
    <property type="project" value="UniProtKB-SubCell"/>
</dbReference>
<dbReference type="Gene3D" id="4.10.240.10">
    <property type="entry name" value="Zn(2)-C6 fungal-type DNA-binding domain"/>
    <property type="match status" value="1"/>
</dbReference>
<dbReference type="AlphaFoldDB" id="A0A086T4W9"/>
<evidence type="ECO:0000256" key="6">
    <source>
        <dbReference type="ARBA" id="ARBA00023242"/>
    </source>
</evidence>
<evidence type="ECO:0000256" key="7">
    <source>
        <dbReference type="SAM" id="MobiDB-lite"/>
    </source>
</evidence>
<organism evidence="9 10">
    <name type="scientific">Hapsidospora chrysogenum (strain ATCC 11550 / CBS 779.69 / DSM 880 / IAM 14645 / JCM 23072 / IMI 49137)</name>
    <name type="common">Acremonium chrysogenum</name>
    <dbReference type="NCBI Taxonomy" id="857340"/>
    <lineage>
        <taxon>Eukaryota</taxon>
        <taxon>Fungi</taxon>
        <taxon>Dikarya</taxon>
        <taxon>Ascomycota</taxon>
        <taxon>Pezizomycotina</taxon>
        <taxon>Sordariomycetes</taxon>
        <taxon>Hypocreomycetidae</taxon>
        <taxon>Hypocreales</taxon>
        <taxon>Bionectriaceae</taxon>
        <taxon>Hapsidospora</taxon>
    </lineage>
</organism>
<protein>
    <submittedName>
        <fullName evidence="9">Transcriptional activator protein-like protein</fullName>
    </submittedName>
</protein>
<dbReference type="HOGENOM" id="CLU_011017_3_1_1"/>
<comment type="caution">
    <text evidence="9">The sequence shown here is derived from an EMBL/GenBank/DDBJ whole genome shotgun (WGS) entry which is preliminary data.</text>
</comment>
<dbReference type="GO" id="GO:0003677">
    <property type="term" value="F:DNA binding"/>
    <property type="evidence" value="ECO:0007669"/>
    <property type="project" value="UniProtKB-KW"/>
</dbReference>
<dbReference type="InterPro" id="IPR001138">
    <property type="entry name" value="Zn2Cys6_DnaBD"/>
</dbReference>
<keyword evidence="2" id="KW-0479">Metal-binding</keyword>
<gene>
    <name evidence="9" type="ORF">ACRE_048150</name>
</gene>
<feature type="region of interest" description="Disordered" evidence="7">
    <location>
        <begin position="344"/>
        <end position="366"/>
    </location>
</feature>
<dbReference type="Proteomes" id="UP000029964">
    <property type="component" value="Unassembled WGS sequence"/>
</dbReference>
<keyword evidence="6" id="KW-0539">Nucleus</keyword>
<reference evidence="10" key="1">
    <citation type="journal article" date="2014" name="Genome Announc.">
        <title>Genome sequence and annotation of Acremonium chrysogenum, producer of the beta-lactam antibiotic cephalosporin C.</title>
        <authorList>
            <person name="Terfehr D."/>
            <person name="Dahlmann T.A."/>
            <person name="Specht T."/>
            <person name="Zadra I."/>
            <person name="Kuernsteiner H."/>
            <person name="Kueck U."/>
        </authorList>
    </citation>
    <scope>NUCLEOTIDE SEQUENCE [LARGE SCALE GENOMIC DNA]</scope>
    <source>
        <strain evidence="10">ATCC 11550 / CBS 779.69 / DSM 880 / IAM 14645 / JCM 23072 / IMI 49137</strain>
    </source>
</reference>
<comment type="subcellular location">
    <subcellularLocation>
        <location evidence="1">Nucleus</location>
    </subcellularLocation>
</comment>
<keyword evidence="4" id="KW-0238">DNA-binding</keyword>
<dbReference type="GO" id="GO:0006351">
    <property type="term" value="P:DNA-templated transcription"/>
    <property type="evidence" value="ECO:0007669"/>
    <property type="project" value="InterPro"/>
</dbReference>
<dbReference type="InterPro" id="IPR036864">
    <property type="entry name" value="Zn2-C6_fun-type_DNA-bd_sf"/>
</dbReference>
<evidence type="ECO:0000256" key="3">
    <source>
        <dbReference type="ARBA" id="ARBA00023015"/>
    </source>
</evidence>
<dbReference type="EMBL" id="JPKY01000049">
    <property type="protein sequence ID" value="KFH44401.1"/>
    <property type="molecule type" value="Genomic_DNA"/>
</dbReference>
<feature type="region of interest" description="Disordered" evidence="7">
    <location>
        <begin position="78"/>
        <end position="103"/>
    </location>
</feature>
<dbReference type="STRING" id="857340.A0A086T4W9"/>
<dbReference type="PROSITE" id="PS50048">
    <property type="entry name" value="ZN2_CY6_FUNGAL_2"/>
    <property type="match status" value="1"/>
</dbReference>
<dbReference type="SMART" id="SM00066">
    <property type="entry name" value="GAL4"/>
    <property type="match status" value="1"/>
</dbReference>
<dbReference type="GO" id="GO:0008270">
    <property type="term" value="F:zinc ion binding"/>
    <property type="evidence" value="ECO:0007669"/>
    <property type="project" value="InterPro"/>
</dbReference>
<dbReference type="PANTHER" id="PTHR47338">
    <property type="entry name" value="ZN(II)2CYS6 TRANSCRIPTION FACTOR (EUROFUNG)-RELATED"/>
    <property type="match status" value="1"/>
</dbReference>
<evidence type="ECO:0000259" key="8">
    <source>
        <dbReference type="PROSITE" id="PS50048"/>
    </source>
</evidence>
<dbReference type="CDD" id="cd00067">
    <property type="entry name" value="GAL4"/>
    <property type="match status" value="1"/>
</dbReference>
<dbReference type="InterPro" id="IPR007219">
    <property type="entry name" value="XnlR_reg_dom"/>
</dbReference>
<dbReference type="GO" id="GO:0000981">
    <property type="term" value="F:DNA-binding transcription factor activity, RNA polymerase II-specific"/>
    <property type="evidence" value="ECO:0007669"/>
    <property type="project" value="InterPro"/>
</dbReference>
<dbReference type="InterPro" id="IPR050815">
    <property type="entry name" value="TF_fung"/>
</dbReference>
<dbReference type="Pfam" id="PF00172">
    <property type="entry name" value="Zn_clus"/>
    <property type="match status" value="1"/>
</dbReference>
<keyword evidence="5" id="KW-0804">Transcription</keyword>
<dbReference type="OrthoDB" id="3037908at2759"/>